<keyword evidence="2" id="KW-0964">Secreted</keyword>
<dbReference type="SUPFAM" id="SSF47565">
    <property type="entry name" value="Insect pheromone/odorant-binding proteins"/>
    <property type="match status" value="1"/>
</dbReference>
<comment type="subcellular location">
    <subcellularLocation>
        <location evidence="1">Secreted</location>
    </subcellularLocation>
</comment>
<evidence type="ECO:0000313" key="6">
    <source>
        <dbReference type="EMBL" id="KAH0821465.1"/>
    </source>
</evidence>
<dbReference type="InterPro" id="IPR006170">
    <property type="entry name" value="PBP/GOBP"/>
</dbReference>
<dbReference type="Pfam" id="PF01395">
    <property type="entry name" value="PBP_GOBP"/>
    <property type="match status" value="1"/>
</dbReference>
<evidence type="ECO:0000256" key="4">
    <source>
        <dbReference type="ARBA" id="ARBA00023157"/>
    </source>
</evidence>
<comment type="caution">
    <text evidence="6">The sequence shown here is derived from an EMBL/GenBank/DDBJ whole genome shotgun (WGS) entry which is preliminary data.</text>
</comment>
<evidence type="ECO:0000256" key="3">
    <source>
        <dbReference type="ARBA" id="ARBA00022729"/>
    </source>
</evidence>
<dbReference type="InterPro" id="IPR036728">
    <property type="entry name" value="PBP_GOBP_sf"/>
</dbReference>
<dbReference type="SMART" id="SM00708">
    <property type="entry name" value="PhBP"/>
    <property type="match status" value="1"/>
</dbReference>
<protein>
    <submittedName>
        <fullName evidence="6">Uncharacterized protein</fullName>
    </submittedName>
</protein>
<keyword evidence="4" id="KW-1015">Disulfide bond</keyword>
<accession>A0A8J6LGW8</accession>
<gene>
    <name evidence="6" type="ORF">GEV33_001327</name>
</gene>
<evidence type="ECO:0000313" key="7">
    <source>
        <dbReference type="Proteomes" id="UP000719412"/>
    </source>
</evidence>
<dbReference type="AlphaFoldDB" id="A0A8J6LGW8"/>
<dbReference type="EMBL" id="JABDTM020007727">
    <property type="protein sequence ID" value="KAH0821465.1"/>
    <property type="molecule type" value="Genomic_DNA"/>
</dbReference>
<feature type="chain" id="PRO_5035207779" evidence="5">
    <location>
        <begin position="17"/>
        <end position="159"/>
    </location>
</feature>
<evidence type="ECO:0000256" key="1">
    <source>
        <dbReference type="ARBA" id="ARBA00004613"/>
    </source>
</evidence>
<dbReference type="GO" id="GO:0007608">
    <property type="term" value="P:sensory perception of smell"/>
    <property type="evidence" value="ECO:0007669"/>
    <property type="project" value="TreeGrafter"/>
</dbReference>
<reference evidence="6" key="2">
    <citation type="submission" date="2021-08" db="EMBL/GenBank/DDBJ databases">
        <authorList>
            <person name="Eriksson T."/>
        </authorList>
    </citation>
    <scope>NUCLEOTIDE SEQUENCE</scope>
    <source>
        <strain evidence="6">Stoneville</strain>
        <tissue evidence="6">Whole head</tissue>
    </source>
</reference>
<keyword evidence="3 5" id="KW-0732">Signal</keyword>
<name>A0A8J6LGW8_TENMO</name>
<feature type="signal peptide" evidence="5">
    <location>
        <begin position="1"/>
        <end position="16"/>
    </location>
</feature>
<dbReference type="GO" id="GO:0005615">
    <property type="term" value="C:extracellular space"/>
    <property type="evidence" value="ECO:0007669"/>
    <property type="project" value="TreeGrafter"/>
</dbReference>
<dbReference type="PANTHER" id="PTHR11857">
    <property type="entry name" value="ODORANT BINDING PROTEIN-RELATED"/>
    <property type="match status" value="1"/>
</dbReference>
<dbReference type="Gene3D" id="1.10.238.20">
    <property type="entry name" value="Pheromone/general odorant binding protein domain"/>
    <property type="match status" value="1"/>
</dbReference>
<dbReference type="GO" id="GO:0005549">
    <property type="term" value="F:odorant binding"/>
    <property type="evidence" value="ECO:0007669"/>
    <property type="project" value="InterPro"/>
</dbReference>
<dbReference type="Proteomes" id="UP000719412">
    <property type="component" value="Unassembled WGS sequence"/>
</dbReference>
<dbReference type="CDD" id="cd23992">
    <property type="entry name" value="PBP_GOBP"/>
    <property type="match status" value="1"/>
</dbReference>
<proteinExistence type="predicted"/>
<dbReference type="PANTHER" id="PTHR11857:SF42">
    <property type="entry name" value="GENERAL ODORANT-BINDING PROTEIN 19D-RELATED"/>
    <property type="match status" value="1"/>
</dbReference>
<sequence length="159" mass="17356">MKSLVIVASLFLAVNALDKEFIDNFVTKVKAIGEECIPETSASKDDINNLLSFTVPSSHEGKCLIFCFHKHFHIQNEDGSLDKAGALQALQPLKEHDSDVYDKVVKVFQTCADQAATDSDPCIYSANLVECALKEGKAVPKSESFVKATYLRLVTDGTA</sequence>
<evidence type="ECO:0000256" key="5">
    <source>
        <dbReference type="SAM" id="SignalP"/>
    </source>
</evidence>
<organism evidence="6 7">
    <name type="scientific">Tenebrio molitor</name>
    <name type="common">Yellow mealworm beetle</name>
    <dbReference type="NCBI Taxonomy" id="7067"/>
    <lineage>
        <taxon>Eukaryota</taxon>
        <taxon>Metazoa</taxon>
        <taxon>Ecdysozoa</taxon>
        <taxon>Arthropoda</taxon>
        <taxon>Hexapoda</taxon>
        <taxon>Insecta</taxon>
        <taxon>Pterygota</taxon>
        <taxon>Neoptera</taxon>
        <taxon>Endopterygota</taxon>
        <taxon>Coleoptera</taxon>
        <taxon>Polyphaga</taxon>
        <taxon>Cucujiformia</taxon>
        <taxon>Tenebrionidae</taxon>
        <taxon>Tenebrio</taxon>
    </lineage>
</organism>
<keyword evidence="7" id="KW-1185">Reference proteome</keyword>
<evidence type="ECO:0000256" key="2">
    <source>
        <dbReference type="ARBA" id="ARBA00022525"/>
    </source>
</evidence>
<dbReference type="FunFam" id="1.10.238.20:FF:000006">
    <property type="entry name" value="Odorant binding protein 15"/>
    <property type="match status" value="1"/>
</dbReference>
<reference evidence="6" key="1">
    <citation type="journal article" date="2020" name="J Insects Food Feed">
        <title>The yellow mealworm (Tenebrio molitor) genome: a resource for the emerging insects as food and feed industry.</title>
        <authorList>
            <person name="Eriksson T."/>
            <person name="Andere A."/>
            <person name="Kelstrup H."/>
            <person name="Emery V."/>
            <person name="Picard C."/>
        </authorList>
    </citation>
    <scope>NUCLEOTIDE SEQUENCE</scope>
    <source>
        <strain evidence="6">Stoneville</strain>
        <tissue evidence="6">Whole head</tissue>
    </source>
</reference>